<dbReference type="Pfam" id="PF06249">
    <property type="entry name" value="EutQ"/>
    <property type="match status" value="1"/>
</dbReference>
<protein>
    <submittedName>
        <fullName evidence="1">Ethanolamine utilization acetate kinase EutQ</fullName>
    </submittedName>
</protein>
<feature type="non-terminal residue" evidence="1">
    <location>
        <position position="1"/>
    </location>
</feature>
<evidence type="ECO:0000313" key="1">
    <source>
        <dbReference type="EMBL" id="MXJ09778.1"/>
    </source>
</evidence>
<keyword evidence="1" id="KW-0808">Transferase</keyword>
<comment type="caution">
    <text evidence="1">The sequence shown here is derived from an EMBL/GenBank/DDBJ whole genome shotgun (WGS) entry which is preliminary data.</text>
</comment>
<dbReference type="Proteomes" id="UP000447081">
    <property type="component" value="Unassembled WGS sequence"/>
</dbReference>
<reference evidence="1 2" key="1">
    <citation type="submission" date="2019-12" db="EMBL/GenBank/DDBJ databases">
        <title>Enteriobacteria Tanzani isolates_10434.</title>
        <authorList>
            <person name="Subbiah M."/>
            <person name="Call D."/>
        </authorList>
    </citation>
    <scope>NUCLEOTIDE SEQUENCE [LARGE SCALE GENOMIC DNA]</scope>
    <source>
        <strain evidence="1 2">10434wG3</strain>
    </source>
</reference>
<accession>A0A8T6BJR9</accession>
<gene>
    <name evidence="1" type="ORF">GRW24_15045</name>
</gene>
<name>A0A8T6BJR9_ECOLX</name>
<organism evidence="1 2">
    <name type="scientific">Escherichia coli</name>
    <dbReference type="NCBI Taxonomy" id="562"/>
    <lineage>
        <taxon>Bacteria</taxon>
        <taxon>Pseudomonadati</taxon>
        <taxon>Pseudomonadota</taxon>
        <taxon>Gammaproteobacteria</taxon>
        <taxon>Enterobacterales</taxon>
        <taxon>Enterobacteriaceae</taxon>
        <taxon>Escherichia</taxon>
    </lineage>
</organism>
<dbReference type="GO" id="GO:0016301">
    <property type="term" value="F:kinase activity"/>
    <property type="evidence" value="ECO:0007669"/>
    <property type="project" value="UniProtKB-KW"/>
</dbReference>
<dbReference type="InterPro" id="IPR010424">
    <property type="entry name" value="EutQ"/>
</dbReference>
<keyword evidence="1" id="KW-0418">Kinase</keyword>
<dbReference type="EMBL" id="WUIG01000316">
    <property type="protein sequence ID" value="MXJ09778.1"/>
    <property type="molecule type" value="Genomic_DNA"/>
</dbReference>
<proteinExistence type="predicted"/>
<sequence>IEFGTTSSVKFLYVAWPANWQSL</sequence>
<dbReference type="AlphaFoldDB" id="A0A8T6BJR9"/>
<evidence type="ECO:0000313" key="2">
    <source>
        <dbReference type="Proteomes" id="UP000447081"/>
    </source>
</evidence>